<dbReference type="PANTHER" id="PTHR30336:SF20">
    <property type="entry name" value="DUF218 DOMAIN-CONTAINING PROTEIN"/>
    <property type="match status" value="1"/>
</dbReference>
<comment type="caution">
    <text evidence="2">The sequence shown here is derived from an EMBL/GenBank/DDBJ whole genome shotgun (WGS) entry which is preliminary data.</text>
</comment>
<proteinExistence type="predicted"/>
<dbReference type="PANTHER" id="PTHR30336">
    <property type="entry name" value="INNER MEMBRANE PROTEIN, PROBABLE PERMEASE"/>
    <property type="match status" value="1"/>
</dbReference>
<evidence type="ECO:0000313" key="2">
    <source>
        <dbReference type="EMBL" id="MEN0641901.1"/>
    </source>
</evidence>
<dbReference type="CDD" id="cd06259">
    <property type="entry name" value="YdcF-like"/>
    <property type="match status" value="1"/>
</dbReference>
<dbReference type="RefSeq" id="WP_343129073.1">
    <property type="nucleotide sequence ID" value="NZ_JBCITK010000001.1"/>
</dbReference>
<dbReference type="InterPro" id="IPR003848">
    <property type="entry name" value="DUF218"/>
</dbReference>
<reference evidence="2 3" key="1">
    <citation type="submission" date="2024-03" db="EMBL/GenBank/DDBJ databases">
        <title>Bacilli Hybrid Assemblies.</title>
        <authorList>
            <person name="Kovac J."/>
        </authorList>
    </citation>
    <scope>NUCLEOTIDE SEQUENCE [LARGE SCALE GENOMIC DNA]</scope>
    <source>
        <strain evidence="2 3">FSL R7-0666</strain>
    </source>
</reference>
<dbReference type="Gene3D" id="3.40.50.620">
    <property type="entry name" value="HUPs"/>
    <property type="match status" value="1"/>
</dbReference>
<keyword evidence="3" id="KW-1185">Reference proteome</keyword>
<dbReference type="Pfam" id="PF02698">
    <property type="entry name" value="DUF218"/>
    <property type="match status" value="1"/>
</dbReference>
<accession>A0ABU9VDC5</accession>
<feature type="domain" description="DUF218" evidence="1">
    <location>
        <begin position="37"/>
        <end position="180"/>
    </location>
</feature>
<dbReference type="Proteomes" id="UP001418796">
    <property type="component" value="Unassembled WGS sequence"/>
</dbReference>
<organism evidence="2 3">
    <name type="scientific">Alkalicoccobacillus gibsonii</name>
    <dbReference type="NCBI Taxonomy" id="79881"/>
    <lineage>
        <taxon>Bacteria</taxon>
        <taxon>Bacillati</taxon>
        <taxon>Bacillota</taxon>
        <taxon>Bacilli</taxon>
        <taxon>Bacillales</taxon>
        <taxon>Bacillaceae</taxon>
        <taxon>Alkalicoccobacillus</taxon>
    </lineage>
</organism>
<sequence length="195" mass="22001">MLKKAFLVFIFIIFISLCCHGYSIWAFTETNELVQADAAIVLGAAVWEGEPSPVFRERIHHSIWLYNNGYVDKIIFTGGRSEADLYAESEVARNYALERGVPENDGLIETKSTITEENLKEALSVLHLEGLETFTLVSDPLHMKRAMVMAQQLGMEAYSSSTPTTAYTTLATQVPFLLRELMYYMGYLVLVPFRA</sequence>
<name>A0ABU9VDC5_9BACI</name>
<protein>
    <submittedName>
        <fullName evidence="2">YdcF family protein</fullName>
    </submittedName>
</protein>
<evidence type="ECO:0000259" key="1">
    <source>
        <dbReference type="Pfam" id="PF02698"/>
    </source>
</evidence>
<dbReference type="InterPro" id="IPR014729">
    <property type="entry name" value="Rossmann-like_a/b/a_fold"/>
</dbReference>
<gene>
    <name evidence="2" type="ORF">MKY91_01840</name>
</gene>
<dbReference type="EMBL" id="JBCITK010000001">
    <property type="protein sequence ID" value="MEN0641901.1"/>
    <property type="molecule type" value="Genomic_DNA"/>
</dbReference>
<evidence type="ECO:0000313" key="3">
    <source>
        <dbReference type="Proteomes" id="UP001418796"/>
    </source>
</evidence>
<dbReference type="InterPro" id="IPR051599">
    <property type="entry name" value="Cell_Envelope_Assoc"/>
</dbReference>